<organism evidence="2 3">
    <name type="scientific">Strongylus vulgaris</name>
    <name type="common">Blood worm</name>
    <dbReference type="NCBI Taxonomy" id="40348"/>
    <lineage>
        <taxon>Eukaryota</taxon>
        <taxon>Metazoa</taxon>
        <taxon>Ecdysozoa</taxon>
        <taxon>Nematoda</taxon>
        <taxon>Chromadorea</taxon>
        <taxon>Rhabditida</taxon>
        <taxon>Rhabditina</taxon>
        <taxon>Rhabditomorpha</taxon>
        <taxon>Strongyloidea</taxon>
        <taxon>Strongylidae</taxon>
        <taxon>Strongylus</taxon>
    </lineage>
</organism>
<evidence type="ECO:0000313" key="2">
    <source>
        <dbReference type="EMBL" id="VDM80017.1"/>
    </source>
</evidence>
<dbReference type="InterPro" id="IPR023631">
    <property type="entry name" value="Amidase_dom"/>
</dbReference>
<accession>A0A3P7JUW8</accession>
<keyword evidence="3" id="KW-1185">Reference proteome</keyword>
<dbReference type="SUPFAM" id="SSF75304">
    <property type="entry name" value="Amidase signature (AS) enzymes"/>
    <property type="match status" value="1"/>
</dbReference>
<proteinExistence type="predicted"/>
<gene>
    <name evidence="2" type="ORF">SVUK_LOCUS15015</name>
</gene>
<sequence>MTELPRLLTGRSVHRPGAVLFSFMEDMDKTSNKKKEENFYDFQVRHLRDRLKRQITELLGDDGILLFPSWPKTAPFHHETVFTCTNMGYTGLFNALAFPVLQCPMGLDKKGLPLGVQVSTVERQGELETGERNLIFKN</sequence>
<dbReference type="InterPro" id="IPR052739">
    <property type="entry name" value="FAAH2"/>
</dbReference>
<feature type="domain" description="Amidase" evidence="1">
    <location>
        <begin position="27"/>
        <end position="121"/>
    </location>
</feature>
<reference evidence="2 3" key="1">
    <citation type="submission" date="2018-11" db="EMBL/GenBank/DDBJ databases">
        <authorList>
            <consortium name="Pathogen Informatics"/>
        </authorList>
    </citation>
    <scope>NUCLEOTIDE SEQUENCE [LARGE SCALE GENOMIC DNA]</scope>
</reference>
<dbReference type="GO" id="GO:0012505">
    <property type="term" value="C:endomembrane system"/>
    <property type="evidence" value="ECO:0007669"/>
    <property type="project" value="TreeGrafter"/>
</dbReference>
<evidence type="ECO:0000259" key="1">
    <source>
        <dbReference type="Pfam" id="PF01425"/>
    </source>
</evidence>
<dbReference type="AlphaFoldDB" id="A0A3P7JUW8"/>
<dbReference type="EMBL" id="UYYB01107111">
    <property type="protein sequence ID" value="VDM80017.1"/>
    <property type="molecule type" value="Genomic_DNA"/>
</dbReference>
<dbReference type="PANTHER" id="PTHR43372">
    <property type="entry name" value="FATTY-ACID AMIDE HYDROLASE"/>
    <property type="match status" value="1"/>
</dbReference>
<evidence type="ECO:0000313" key="3">
    <source>
        <dbReference type="Proteomes" id="UP000270094"/>
    </source>
</evidence>
<protein>
    <recommendedName>
        <fullName evidence="1">Amidase domain-containing protein</fullName>
    </recommendedName>
</protein>
<dbReference type="OrthoDB" id="6428749at2759"/>
<dbReference type="PANTHER" id="PTHR43372:SF4">
    <property type="entry name" value="FATTY-ACID AMIDE HYDROLASE 2"/>
    <property type="match status" value="1"/>
</dbReference>
<dbReference type="Gene3D" id="3.90.1300.10">
    <property type="entry name" value="Amidase signature (AS) domain"/>
    <property type="match status" value="1"/>
</dbReference>
<dbReference type="Pfam" id="PF01425">
    <property type="entry name" value="Amidase"/>
    <property type="match status" value="1"/>
</dbReference>
<name>A0A3P7JUW8_STRVU</name>
<dbReference type="InterPro" id="IPR036928">
    <property type="entry name" value="AS_sf"/>
</dbReference>
<dbReference type="Proteomes" id="UP000270094">
    <property type="component" value="Unassembled WGS sequence"/>
</dbReference>